<dbReference type="EMBL" id="MU853240">
    <property type="protein sequence ID" value="KAK4120265.1"/>
    <property type="molecule type" value="Genomic_DNA"/>
</dbReference>
<dbReference type="PANTHER" id="PTHR34853:SF5">
    <property type="entry name" value="LIP-DOMAIN-CONTAINING PROTEIN-RELATED"/>
    <property type="match status" value="1"/>
</dbReference>
<evidence type="ECO:0000256" key="2">
    <source>
        <dbReference type="SAM" id="SignalP"/>
    </source>
</evidence>
<protein>
    <submittedName>
        <fullName evidence="3">Lipase 5</fullName>
    </submittedName>
</protein>
<comment type="caution">
    <text evidence="3">The sequence shown here is derived from an EMBL/GenBank/DDBJ whole genome shotgun (WGS) entry which is preliminary data.</text>
</comment>
<dbReference type="AlphaFoldDB" id="A0AAN6TU87"/>
<dbReference type="Gene3D" id="3.40.50.1820">
    <property type="entry name" value="alpha/beta hydrolase"/>
    <property type="match status" value="1"/>
</dbReference>
<dbReference type="PIRSF" id="PIRSF029171">
    <property type="entry name" value="Esterase_LipA"/>
    <property type="match status" value="1"/>
</dbReference>
<feature type="non-terminal residue" evidence="3">
    <location>
        <position position="412"/>
    </location>
</feature>
<dbReference type="GO" id="GO:0004806">
    <property type="term" value="F:triacylglycerol lipase activity"/>
    <property type="evidence" value="ECO:0007669"/>
    <property type="project" value="InterPro"/>
</dbReference>
<keyword evidence="4" id="KW-1185">Reference proteome</keyword>
<reference evidence="3" key="1">
    <citation type="journal article" date="2023" name="Mol. Phylogenet. Evol.">
        <title>Genome-scale phylogeny and comparative genomics of the fungal order Sordariales.</title>
        <authorList>
            <person name="Hensen N."/>
            <person name="Bonometti L."/>
            <person name="Westerberg I."/>
            <person name="Brannstrom I.O."/>
            <person name="Guillou S."/>
            <person name="Cros-Aarteil S."/>
            <person name="Calhoun S."/>
            <person name="Haridas S."/>
            <person name="Kuo A."/>
            <person name="Mondo S."/>
            <person name="Pangilinan J."/>
            <person name="Riley R."/>
            <person name="LaButti K."/>
            <person name="Andreopoulos B."/>
            <person name="Lipzen A."/>
            <person name="Chen C."/>
            <person name="Yan M."/>
            <person name="Daum C."/>
            <person name="Ng V."/>
            <person name="Clum A."/>
            <person name="Steindorff A."/>
            <person name="Ohm R.A."/>
            <person name="Martin F."/>
            <person name="Silar P."/>
            <person name="Natvig D.O."/>
            <person name="Lalanne C."/>
            <person name="Gautier V."/>
            <person name="Ament-Velasquez S.L."/>
            <person name="Kruys A."/>
            <person name="Hutchinson M.I."/>
            <person name="Powell A.J."/>
            <person name="Barry K."/>
            <person name="Miller A.N."/>
            <person name="Grigoriev I.V."/>
            <person name="Debuchy R."/>
            <person name="Gladieux P."/>
            <person name="Hiltunen Thoren M."/>
            <person name="Johannesson H."/>
        </authorList>
    </citation>
    <scope>NUCLEOTIDE SEQUENCE</scope>
    <source>
        <strain evidence="3">CBS 731.68</strain>
    </source>
</reference>
<keyword evidence="1" id="KW-0378">Hydrolase</keyword>
<dbReference type="GO" id="GO:0016042">
    <property type="term" value="P:lipid catabolic process"/>
    <property type="evidence" value="ECO:0007669"/>
    <property type="project" value="InterPro"/>
</dbReference>
<dbReference type="Gene3D" id="1.10.260.130">
    <property type="match status" value="1"/>
</dbReference>
<sequence>MELLSMAFSFRTFAILAAMLSTVLGAPQLPPSQDPWYSATPGFERHAPGAILRVRKAHSNITLLVNNTAGAYQLLFRSTDARYKASWAVTTVFLPLLPAKQTTLVSYQIPYNTPDVDQSPSYGLSTLHGENIMSNVRAGLDRGWAVSVPDFEGPLAAFSAGIQAGHAVLDAVRAVLSFDKFASNKGKGEARYALWGYSGGALASTFAAERQASYAPELSFAGAALGGVPSNFTQIVYNVTGTPYAAIVPYVLLGVTAQYPEAREFLIRQLREDGPYNRTTFLAALRTTPAEAVAMFMGHDIFEYFTNGDDILKAAEMVRVLGDNWHMGYHGIPQMPLFVYKAVMDELTSIATTDDHVDRICRVGANVLYQRNLVGAHESEYVNGGVRALGWLELVLSGTRPEPGSGCKVENV</sequence>
<evidence type="ECO:0000313" key="4">
    <source>
        <dbReference type="Proteomes" id="UP001302602"/>
    </source>
</evidence>
<dbReference type="InterPro" id="IPR005152">
    <property type="entry name" value="Lipase_secreted"/>
</dbReference>
<gene>
    <name evidence="3" type="ORF">N657DRAFT_603259</name>
</gene>
<organism evidence="3 4">
    <name type="scientific">Parathielavia appendiculata</name>
    <dbReference type="NCBI Taxonomy" id="2587402"/>
    <lineage>
        <taxon>Eukaryota</taxon>
        <taxon>Fungi</taxon>
        <taxon>Dikarya</taxon>
        <taxon>Ascomycota</taxon>
        <taxon>Pezizomycotina</taxon>
        <taxon>Sordariomycetes</taxon>
        <taxon>Sordariomycetidae</taxon>
        <taxon>Sordariales</taxon>
        <taxon>Chaetomiaceae</taxon>
        <taxon>Parathielavia</taxon>
    </lineage>
</organism>
<proteinExistence type="predicted"/>
<feature type="chain" id="PRO_5043017770" evidence="2">
    <location>
        <begin position="26"/>
        <end position="412"/>
    </location>
</feature>
<feature type="signal peptide" evidence="2">
    <location>
        <begin position="1"/>
        <end position="25"/>
    </location>
</feature>
<accession>A0AAN6TU87</accession>
<reference evidence="3" key="2">
    <citation type="submission" date="2023-05" db="EMBL/GenBank/DDBJ databases">
        <authorList>
            <consortium name="Lawrence Berkeley National Laboratory"/>
            <person name="Steindorff A."/>
            <person name="Hensen N."/>
            <person name="Bonometti L."/>
            <person name="Westerberg I."/>
            <person name="Brannstrom I.O."/>
            <person name="Guillou S."/>
            <person name="Cros-Aarteil S."/>
            <person name="Calhoun S."/>
            <person name="Haridas S."/>
            <person name="Kuo A."/>
            <person name="Mondo S."/>
            <person name="Pangilinan J."/>
            <person name="Riley R."/>
            <person name="Labutti K."/>
            <person name="Andreopoulos B."/>
            <person name="Lipzen A."/>
            <person name="Chen C."/>
            <person name="Yanf M."/>
            <person name="Daum C."/>
            <person name="Ng V."/>
            <person name="Clum A."/>
            <person name="Ohm R."/>
            <person name="Martin F."/>
            <person name="Silar P."/>
            <person name="Natvig D."/>
            <person name="Lalanne C."/>
            <person name="Gautier V."/>
            <person name="Ament-Velasquez S.L."/>
            <person name="Kruys A."/>
            <person name="Hutchinson M.I."/>
            <person name="Powell A.J."/>
            <person name="Barry K."/>
            <person name="Miller A.N."/>
            <person name="Grigoriev I.V."/>
            <person name="Debuchy R."/>
            <person name="Gladieux P."/>
            <person name="Thoren M.H."/>
            <person name="Johannesson H."/>
        </authorList>
    </citation>
    <scope>NUCLEOTIDE SEQUENCE</scope>
    <source>
        <strain evidence="3">CBS 731.68</strain>
    </source>
</reference>
<dbReference type="InterPro" id="IPR029058">
    <property type="entry name" value="AB_hydrolase_fold"/>
</dbReference>
<dbReference type="PANTHER" id="PTHR34853">
    <property type="match status" value="1"/>
</dbReference>
<dbReference type="Proteomes" id="UP001302602">
    <property type="component" value="Unassembled WGS sequence"/>
</dbReference>
<dbReference type="RefSeq" id="XP_062644036.1">
    <property type="nucleotide sequence ID" value="XM_062790142.1"/>
</dbReference>
<evidence type="ECO:0000313" key="3">
    <source>
        <dbReference type="EMBL" id="KAK4120265.1"/>
    </source>
</evidence>
<name>A0AAN6TU87_9PEZI</name>
<evidence type="ECO:0000256" key="1">
    <source>
        <dbReference type="ARBA" id="ARBA00022801"/>
    </source>
</evidence>
<dbReference type="SUPFAM" id="SSF53474">
    <property type="entry name" value="alpha/beta-Hydrolases"/>
    <property type="match status" value="1"/>
</dbReference>
<dbReference type="Pfam" id="PF03583">
    <property type="entry name" value="LIP"/>
    <property type="match status" value="1"/>
</dbReference>
<dbReference type="GeneID" id="87826912"/>
<keyword evidence="2" id="KW-0732">Signal</keyword>